<sequence>MTVGLAPGSGPYGVTATADAVRVRLVHADTVARVPVDPDGRTGPPQATDLAAPDCSPSVLCATPDGAVWVALESGTLARVSS</sequence>
<comment type="caution">
    <text evidence="1">The sequence shown here is derived from an EMBL/GenBank/DDBJ whole genome shotgun (WGS) entry which is preliminary data.</text>
</comment>
<name>A0ABS6V133_9PSEU</name>
<reference evidence="1 2" key="1">
    <citation type="submission" date="2020-11" db="EMBL/GenBank/DDBJ databases">
        <title>Pseudonocardia abyssalis sp. nov. and Pseudonocardia oceani sp. nov., description and phylogenomic analysis of two novel actinomycetes isolated from the deep Southern Ocean.</title>
        <authorList>
            <person name="Parra J."/>
        </authorList>
    </citation>
    <scope>NUCLEOTIDE SEQUENCE [LARGE SCALE GENOMIC DNA]</scope>
    <source>
        <strain evidence="1 2">KRD-168</strain>
    </source>
</reference>
<dbReference type="EMBL" id="JADQDK010000001">
    <property type="protein sequence ID" value="MBW0138220.1"/>
    <property type="molecule type" value="Genomic_DNA"/>
</dbReference>
<gene>
    <name evidence="1" type="ORF">I4I81_28720</name>
</gene>
<organism evidence="1 2">
    <name type="scientific">Pseudonocardia abyssalis</name>
    <dbReference type="NCBI Taxonomy" id="2792008"/>
    <lineage>
        <taxon>Bacteria</taxon>
        <taxon>Bacillati</taxon>
        <taxon>Actinomycetota</taxon>
        <taxon>Actinomycetes</taxon>
        <taxon>Pseudonocardiales</taxon>
        <taxon>Pseudonocardiaceae</taxon>
        <taxon>Pseudonocardia</taxon>
    </lineage>
</organism>
<dbReference type="RefSeq" id="WP_218605819.1">
    <property type="nucleotide sequence ID" value="NZ_JADQDJ010000434.1"/>
</dbReference>
<evidence type="ECO:0000313" key="2">
    <source>
        <dbReference type="Proteomes" id="UP000694287"/>
    </source>
</evidence>
<accession>A0ABS6V133</accession>
<protein>
    <submittedName>
        <fullName evidence="1">Uncharacterized protein</fullName>
    </submittedName>
</protein>
<dbReference type="Proteomes" id="UP000694287">
    <property type="component" value="Unassembled WGS sequence"/>
</dbReference>
<proteinExistence type="predicted"/>
<keyword evidence="2" id="KW-1185">Reference proteome</keyword>
<evidence type="ECO:0000313" key="1">
    <source>
        <dbReference type="EMBL" id="MBW0138220.1"/>
    </source>
</evidence>